<keyword evidence="2" id="KW-1185">Reference proteome</keyword>
<comment type="caution">
    <text evidence="1">The sequence shown here is derived from an EMBL/GenBank/DDBJ whole genome shotgun (WGS) entry which is preliminary data.</text>
</comment>
<reference evidence="2" key="1">
    <citation type="journal article" date="2015" name="Nat. Genet.">
        <title>The genome and transcriptome of the zoonotic hookworm Ancylostoma ceylanicum identify infection-specific gene families.</title>
        <authorList>
            <person name="Schwarz E.M."/>
            <person name="Hu Y."/>
            <person name="Antoshechkin I."/>
            <person name="Miller M.M."/>
            <person name="Sternberg P.W."/>
            <person name="Aroian R.V."/>
        </authorList>
    </citation>
    <scope>NUCLEOTIDE SEQUENCE</scope>
    <source>
        <strain evidence="2">HY135</strain>
    </source>
</reference>
<accession>A0A016WCJ9</accession>
<sequence length="275" mass="30489">MAAVLNLGPSFAASRKITDAAIDEALCGIHHFAHRLRTRIHRGPTVLDRESTLVCSMPFPPRGIRLPESTPTVDSKIASLELAIRGIYQNEAAQPHYTNLTSTEQRSFKKLLRLRSELRCTIGDKCGSFVVMPLSLHKDIIKYKLSDASNYAETTVAAFRKACERVRKAISSVVKPILGVNVLLDLHPVIPTFYCLVKTHKLPSADAHLQLSVDEIKTRPIVPSCGGSCLHNMLDSVEEQPKSKRLINHLPLGLKKALNAETSRIKALKNYQLNN</sequence>
<dbReference type="Proteomes" id="UP000024635">
    <property type="component" value="Unassembled WGS sequence"/>
</dbReference>
<dbReference type="EMBL" id="JARK01000462">
    <property type="protein sequence ID" value="EYC36738.1"/>
    <property type="molecule type" value="Genomic_DNA"/>
</dbReference>
<evidence type="ECO:0000313" key="1">
    <source>
        <dbReference type="EMBL" id="EYC36738.1"/>
    </source>
</evidence>
<evidence type="ECO:0000313" key="2">
    <source>
        <dbReference type="Proteomes" id="UP000024635"/>
    </source>
</evidence>
<proteinExistence type="predicted"/>
<organism evidence="1 2">
    <name type="scientific">Ancylostoma ceylanicum</name>
    <dbReference type="NCBI Taxonomy" id="53326"/>
    <lineage>
        <taxon>Eukaryota</taxon>
        <taxon>Metazoa</taxon>
        <taxon>Ecdysozoa</taxon>
        <taxon>Nematoda</taxon>
        <taxon>Chromadorea</taxon>
        <taxon>Rhabditida</taxon>
        <taxon>Rhabditina</taxon>
        <taxon>Rhabditomorpha</taxon>
        <taxon>Strongyloidea</taxon>
        <taxon>Ancylostomatidae</taxon>
        <taxon>Ancylostomatinae</taxon>
        <taxon>Ancylostoma</taxon>
    </lineage>
</organism>
<gene>
    <name evidence="1" type="primary">Acey_s0862.g2743</name>
    <name evidence="1" type="ORF">Y032_0862g2743</name>
</gene>
<protein>
    <submittedName>
        <fullName evidence="1">Uncharacterized protein</fullName>
    </submittedName>
</protein>
<dbReference type="OrthoDB" id="10066550at2759"/>
<name>A0A016WCJ9_9BILA</name>
<dbReference type="AlphaFoldDB" id="A0A016WCJ9"/>